<feature type="domain" description="PA" evidence="10">
    <location>
        <begin position="467"/>
        <end position="551"/>
    </location>
</feature>
<dbReference type="Gene3D" id="3.50.30.30">
    <property type="match status" value="1"/>
</dbReference>
<dbReference type="InterPro" id="IPR023828">
    <property type="entry name" value="Peptidase_S8_Ser-AS"/>
</dbReference>
<dbReference type="Proteomes" id="UP001501600">
    <property type="component" value="Unassembled WGS sequence"/>
</dbReference>
<dbReference type="InterPro" id="IPR020008">
    <property type="entry name" value="GlyGly_CTERM"/>
</dbReference>
<dbReference type="InterPro" id="IPR045051">
    <property type="entry name" value="SBT"/>
</dbReference>
<evidence type="ECO:0000256" key="8">
    <source>
        <dbReference type="SAM" id="SignalP"/>
    </source>
</evidence>
<dbReference type="InterPro" id="IPR000209">
    <property type="entry name" value="Peptidase_S8/S53_dom"/>
</dbReference>
<comment type="caution">
    <text evidence="11">The sequence shown here is derived from an EMBL/GenBank/DDBJ whole genome shotgun (WGS) entry which is preliminary data.</text>
</comment>
<keyword evidence="3 8" id="KW-0732">Signal</keyword>
<dbReference type="Gene3D" id="2.60.40.10">
    <property type="entry name" value="Immunoglobulins"/>
    <property type="match status" value="1"/>
</dbReference>
<dbReference type="PROSITE" id="PS00136">
    <property type="entry name" value="SUBTILASE_ASP"/>
    <property type="match status" value="1"/>
</dbReference>
<keyword evidence="5 6" id="KW-0720">Serine protease</keyword>
<evidence type="ECO:0000256" key="5">
    <source>
        <dbReference type="ARBA" id="ARBA00022825"/>
    </source>
</evidence>
<dbReference type="InterPro" id="IPR046450">
    <property type="entry name" value="PA_dom_sf"/>
</dbReference>
<evidence type="ECO:0000256" key="7">
    <source>
        <dbReference type="RuleBase" id="RU003355"/>
    </source>
</evidence>
<keyword evidence="1" id="KW-0964">Secreted</keyword>
<feature type="domain" description="Peptidase S8/S53" evidence="9">
    <location>
        <begin position="185"/>
        <end position="669"/>
    </location>
</feature>
<proteinExistence type="inferred from homology"/>
<feature type="active site" description="Charge relay system" evidence="6">
    <location>
        <position position="194"/>
    </location>
</feature>
<dbReference type="NCBIfam" id="TIGR03501">
    <property type="entry name" value="GlyGly_CTERM"/>
    <property type="match status" value="1"/>
</dbReference>
<evidence type="ECO:0000313" key="12">
    <source>
        <dbReference type="Proteomes" id="UP001501600"/>
    </source>
</evidence>
<feature type="active site" description="Charge relay system" evidence="6">
    <location>
        <position position="632"/>
    </location>
</feature>
<keyword evidence="12" id="KW-1185">Reference proteome</keyword>
<dbReference type="PANTHER" id="PTHR10795">
    <property type="entry name" value="PROPROTEIN CONVERTASE SUBTILISIN/KEXIN"/>
    <property type="match status" value="1"/>
</dbReference>
<dbReference type="InterPro" id="IPR013783">
    <property type="entry name" value="Ig-like_fold"/>
</dbReference>
<dbReference type="PROSITE" id="PS00138">
    <property type="entry name" value="SUBTILASE_SER"/>
    <property type="match status" value="1"/>
</dbReference>
<organism evidence="11 12">
    <name type="scientific">Ferrimonas gelatinilytica</name>
    <dbReference type="NCBI Taxonomy" id="1255257"/>
    <lineage>
        <taxon>Bacteria</taxon>
        <taxon>Pseudomonadati</taxon>
        <taxon>Pseudomonadota</taxon>
        <taxon>Gammaproteobacteria</taxon>
        <taxon>Alteromonadales</taxon>
        <taxon>Ferrimonadaceae</taxon>
        <taxon>Ferrimonas</taxon>
    </lineage>
</organism>
<dbReference type="RefSeq" id="WP_345316282.1">
    <property type="nucleotide sequence ID" value="NZ_BAABLF010000007.1"/>
</dbReference>
<sequence>MLRLTLLATLVASTTAVANDGLAPYQANPITPLSPTALKSSIWDISNLYYIQFPEAPLATAAQSLQQVGIQSMHNAGGRLNVKAPASQLYLNRIAKQRKSIQAQLNAKLGRSLQFEQEYGIVLNAATVRLSPAEAERLRSDKSILRVEKVKMHQLHTDAGPGFIGADHLWDGSWDMSGTDIGTKGEGVIVGIIDTGIDADHPSFTAQASDGYAHTNPLGSGTYVPNPLPVTDPEAVQNPLLNSCLEYDWICNDKLIGVMYHPEVPDYFPSTISENFQHPNRAEIISTGWDFHGHGTHVAATAAGNPVENVPITNDLGDEAQFRTPLISGVAPRANIISYQSCLPYSDNPTYGGCFPNVAIYALEHAIENGVDVINYSVGGGANSPWNTLDSLAFLNARVAGLHIATAAGNAGPTAGTVGSPGNAPWITTVAAYTHDRGYTDKQLSGFEGGDSTPAPLDGKGATYAYTGDIVDAAAFGDSKCNTPFSADTFNGEIVLCRRGDIARVEKGSNVLAGGAGGMILINTDTAIDNVVADLHVLPAIQLNKANGDILLDWLASGEGHRATIEAATQTKNPENGDMAGFFTSRGPGIPFASTISPDLAAPGVDILAAHTTEWPYSDTTPPEFSLMSGTSMASPHVAGALALITKLRPEWTPAEVQSVLMSTAKTQTYTDDDFDGVKIPSTPFDAGTGRVQLEQAVNAGLLMNITEAEYLAADPALDGDPSSLNLPSMAGVDCLIACEWTRTVEATVDGTWTTSYEVQTEGVTLNISPVSFTLAAGETQELTITATAGSAFASEWGFGRVLLNHDGAAPMQHLTVAAQFIGGTGPGIENGREIFTAHRDADSHTLSGFVSIGSDDLQLTPYGLAEVEVFEGQTLSDPEAITIVRNPDTYFAVPVTVTSDTKMFGGWISEAEAPDMDMFIVLDADLNGKPSMQEIHNAFCVSGAEHSDESCALMNPAPGSYLIVIHNYQGTEPYVWNSHSLSVVNVKKSTNSFTLEAPATVGAAEEFDVTIHWNQEMEEGKSYLGMFDVGTHADLPTNIGTVVFEIQRGESDVSLSVDSTSVKAGDSIGYGIELMANNSGAERVYTLSTTVPAPFSVLSAEGGQIDGNTVTWSVTQEAAAMAQSLGLVVGTDAVVSTTDFVLELQHSVSTVEDVTLTLKADSVAVAGRPMAMINGETAPVFELQTPATLSLSGEQSQGEEGETLSYQWRQVSGPTLTLTGSDSVDLTVEAPGLSAAATAVIELVVTTESGTSLPVTATLKLAAKPQSGGSSGGSLGYFALLLLAGALGRRR</sequence>
<evidence type="ECO:0008006" key="13">
    <source>
        <dbReference type="Google" id="ProtNLM"/>
    </source>
</evidence>
<dbReference type="PROSITE" id="PS51892">
    <property type="entry name" value="SUBTILASE"/>
    <property type="match status" value="1"/>
</dbReference>
<feature type="signal peptide" evidence="8">
    <location>
        <begin position="1"/>
        <end position="18"/>
    </location>
</feature>
<keyword evidence="4 6" id="KW-0378">Hydrolase</keyword>
<dbReference type="InterPro" id="IPR015500">
    <property type="entry name" value="Peptidase_S8_subtilisin-rel"/>
</dbReference>
<evidence type="ECO:0000259" key="9">
    <source>
        <dbReference type="Pfam" id="PF00082"/>
    </source>
</evidence>
<dbReference type="PRINTS" id="PR00723">
    <property type="entry name" value="SUBTILISIN"/>
</dbReference>
<evidence type="ECO:0000256" key="1">
    <source>
        <dbReference type="ARBA" id="ARBA00022525"/>
    </source>
</evidence>
<name>A0ABP9S213_9GAMM</name>
<dbReference type="SUPFAM" id="SSF52743">
    <property type="entry name" value="Subtilisin-like"/>
    <property type="match status" value="1"/>
</dbReference>
<dbReference type="InterPro" id="IPR036852">
    <property type="entry name" value="Peptidase_S8/S53_dom_sf"/>
</dbReference>
<accession>A0ABP9S213</accession>
<dbReference type="Pfam" id="PF00082">
    <property type="entry name" value="Peptidase_S8"/>
    <property type="match status" value="1"/>
</dbReference>
<reference evidence="12" key="1">
    <citation type="journal article" date="2019" name="Int. J. Syst. Evol. Microbiol.">
        <title>The Global Catalogue of Microorganisms (GCM) 10K type strain sequencing project: providing services to taxonomists for standard genome sequencing and annotation.</title>
        <authorList>
            <consortium name="The Broad Institute Genomics Platform"/>
            <consortium name="The Broad Institute Genome Sequencing Center for Infectious Disease"/>
            <person name="Wu L."/>
            <person name="Ma J."/>
        </authorList>
    </citation>
    <scope>NUCLEOTIDE SEQUENCE [LARGE SCALE GENOMIC DNA]</scope>
    <source>
        <strain evidence="12">JCM 18720</strain>
    </source>
</reference>
<feature type="active site" description="Charge relay system" evidence="6">
    <location>
        <position position="294"/>
    </location>
</feature>
<evidence type="ECO:0000256" key="2">
    <source>
        <dbReference type="ARBA" id="ARBA00022670"/>
    </source>
</evidence>
<evidence type="ECO:0000256" key="3">
    <source>
        <dbReference type="ARBA" id="ARBA00022729"/>
    </source>
</evidence>
<gene>
    <name evidence="11" type="ORF">GCM10025772_13460</name>
</gene>
<dbReference type="InterPro" id="IPR003137">
    <property type="entry name" value="PA_domain"/>
</dbReference>
<dbReference type="Gene3D" id="3.40.50.200">
    <property type="entry name" value="Peptidase S8/S53 domain"/>
    <property type="match status" value="1"/>
</dbReference>
<protein>
    <recommendedName>
        <fullName evidence="13">Peptidase S8</fullName>
    </recommendedName>
</protein>
<feature type="chain" id="PRO_5047006915" description="Peptidase S8" evidence="8">
    <location>
        <begin position="19"/>
        <end position="1292"/>
    </location>
</feature>
<comment type="similarity">
    <text evidence="6 7">Belongs to the peptidase S8 family.</text>
</comment>
<dbReference type="EMBL" id="BAABLF010000007">
    <property type="protein sequence ID" value="GAA5189936.1"/>
    <property type="molecule type" value="Genomic_DNA"/>
</dbReference>
<dbReference type="Pfam" id="PF02225">
    <property type="entry name" value="PA"/>
    <property type="match status" value="1"/>
</dbReference>
<evidence type="ECO:0000259" key="10">
    <source>
        <dbReference type="Pfam" id="PF02225"/>
    </source>
</evidence>
<evidence type="ECO:0000256" key="6">
    <source>
        <dbReference type="PROSITE-ProRule" id="PRU01240"/>
    </source>
</evidence>
<dbReference type="InterPro" id="IPR023827">
    <property type="entry name" value="Peptidase_S8_Asp-AS"/>
</dbReference>
<dbReference type="CDD" id="cd02120">
    <property type="entry name" value="PA_subtilisin_like"/>
    <property type="match status" value="1"/>
</dbReference>
<dbReference type="SUPFAM" id="SSF52025">
    <property type="entry name" value="PA domain"/>
    <property type="match status" value="1"/>
</dbReference>
<evidence type="ECO:0000313" key="11">
    <source>
        <dbReference type="EMBL" id="GAA5189936.1"/>
    </source>
</evidence>
<evidence type="ECO:0000256" key="4">
    <source>
        <dbReference type="ARBA" id="ARBA00022801"/>
    </source>
</evidence>
<keyword evidence="2 6" id="KW-0645">Protease</keyword>